<evidence type="ECO:0000256" key="1">
    <source>
        <dbReference type="SAM" id="Phobius"/>
    </source>
</evidence>
<name>A0AAE3ZV65_9ACTN</name>
<dbReference type="Proteomes" id="UP001183629">
    <property type="component" value="Unassembled WGS sequence"/>
</dbReference>
<proteinExistence type="predicted"/>
<accession>A0AAE3ZV65</accession>
<dbReference type="EMBL" id="JAVDYC010000001">
    <property type="protein sequence ID" value="MDR7325265.1"/>
    <property type="molecule type" value="Genomic_DNA"/>
</dbReference>
<keyword evidence="1" id="KW-0472">Membrane</keyword>
<sequence>MSEPMPKNHALLYASAAAWIGVAVVQIRGDLRVSVTAAVLTCVVTGAASIALAGAPRNFRLRR</sequence>
<dbReference type="AlphaFoldDB" id="A0AAE3ZV65"/>
<reference evidence="2 3" key="1">
    <citation type="submission" date="2023-07" db="EMBL/GenBank/DDBJ databases">
        <title>Sequencing the genomes of 1000 actinobacteria strains.</title>
        <authorList>
            <person name="Klenk H.-P."/>
        </authorList>
    </citation>
    <scope>NUCLEOTIDE SEQUENCE [LARGE SCALE GENOMIC DNA]</scope>
    <source>
        <strain evidence="2 3">DSM 44711</strain>
    </source>
</reference>
<keyword evidence="3" id="KW-1185">Reference proteome</keyword>
<feature type="transmembrane region" description="Helical" evidence="1">
    <location>
        <begin position="33"/>
        <end position="55"/>
    </location>
</feature>
<evidence type="ECO:0000313" key="3">
    <source>
        <dbReference type="Proteomes" id="UP001183629"/>
    </source>
</evidence>
<keyword evidence="1" id="KW-1133">Transmembrane helix</keyword>
<dbReference type="RefSeq" id="WP_310419839.1">
    <property type="nucleotide sequence ID" value="NZ_JAVDYC010000001.1"/>
</dbReference>
<comment type="caution">
    <text evidence="2">The sequence shown here is derived from an EMBL/GenBank/DDBJ whole genome shotgun (WGS) entry which is preliminary data.</text>
</comment>
<protein>
    <submittedName>
        <fullName evidence="2">Uncharacterized protein</fullName>
    </submittedName>
</protein>
<gene>
    <name evidence="2" type="ORF">J2S44_005515</name>
</gene>
<keyword evidence="1" id="KW-0812">Transmembrane</keyword>
<organism evidence="2 3">
    <name type="scientific">Catenuloplanes niger</name>
    <dbReference type="NCBI Taxonomy" id="587534"/>
    <lineage>
        <taxon>Bacteria</taxon>
        <taxon>Bacillati</taxon>
        <taxon>Actinomycetota</taxon>
        <taxon>Actinomycetes</taxon>
        <taxon>Micromonosporales</taxon>
        <taxon>Micromonosporaceae</taxon>
        <taxon>Catenuloplanes</taxon>
    </lineage>
</organism>
<evidence type="ECO:0000313" key="2">
    <source>
        <dbReference type="EMBL" id="MDR7325265.1"/>
    </source>
</evidence>